<organism evidence="3 4">
    <name type="scientific">Streptomyces uncialis</name>
    <dbReference type="NCBI Taxonomy" id="1048205"/>
    <lineage>
        <taxon>Bacteria</taxon>
        <taxon>Bacillati</taxon>
        <taxon>Actinomycetota</taxon>
        <taxon>Actinomycetes</taxon>
        <taxon>Kitasatosporales</taxon>
        <taxon>Streptomycetaceae</taxon>
        <taxon>Streptomyces</taxon>
    </lineage>
</organism>
<reference evidence="3 4" key="1">
    <citation type="submission" date="2015-06" db="EMBL/GenBank/DDBJ databases">
        <title>Cloning and characterization of the uncialamcin biosynthetic gene cluster.</title>
        <authorList>
            <person name="Yan X."/>
            <person name="Huang T."/>
            <person name="Ge H."/>
            <person name="Shen B."/>
        </authorList>
    </citation>
    <scope>NUCLEOTIDE SEQUENCE [LARGE SCALE GENOMIC DNA]</scope>
    <source>
        <strain evidence="3 4">DCA2648</strain>
    </source>
</reference>
<feature type="transmembrane region" description="Helical" evidence="2">
    <location>
        <begin position="89"/>
        <end position="107"/>
    </location>
</feature>
<dbReference type="AlphaFoldDB" id="A0A1Q4VAE7"/>
<accession>A0A1Q4VAE7</accession>
<name>A0A1Q4VAE7_9ACTN</name>
<evidence type="ECO:0000313" key="3">
    <source>
        <dbReference type="EMBL" id="OKH94806.1"/>
    </source>
</evidence>
<gene>
    <name evidence="3" type="ORF">AB852_11535</name>
</gene>
<evidence type="ECO:0000256" key="2">
    <source>
        <dbReference type="SAM" id="Phobius"/>
    </source>
</evidence>
<dbReference type="RefSeq" id="WP_073786783.1">
    <property type="nucleotide sequence ID" value="NZ_JAPEPH010000001.1"/>
</dbReference>
<feature type="region of interest" description="Disordered" evidence="1">
    <location>
        <begin position="1"/>
        <end position="25"/>
    </location>
</feature>
<dbReference type="STRING" id="1048205.AB852_11535"/>
<evidence type="ECO:0000256" key="1">
    <source>
        <dbReference type="SAM" id="MobiDB-lite"/>
    </source>
</evidence>
<keyword evidence="2" id="KW-0812">Transmembrane</keyword>
<keyword evidence="2" id="KW-0472">Membrane</keyword>
<keyword evidence="4" id="KW-1185">Reference proteome</keyword>
<evidence type="ECO:0000313" key="4">
    <source>
        <dbReference type="Proteomes" id="UP000186455"/>
    </source>
</evidence>
<dbReference type="EMBL" id="LFBV01000002">
    <property type="protein sequence ID" value="OKH94806.1"/>
    <property type="molecule type" value="Genomic_DNA"/>
</dbReference>
<keyword evidence="2" id="KW-1133">Transmembrane helix</keyword>
<comment type="caution">
    <text evidence="3">The sequence shown here is derived from an EMBL/GenBank/DDBJ whole genome shotgun (WGS) entry which is preliminary data.</text>
</comment>
<dbReference type="Proteomes" id="UP000186455">
    <property type="component" value="Unassembled WGS sequence"/>
</dbReference>
<feature type="compositionally biased region" description="Pro residues" evidence="1">
    <location>
        <begin position="9"/>
        <end position="24"/>
    </location>
</feature>
<proteinExistence type="predicted"/>
<protein>
    <submittedName>
        <fullName evidence="3">Uncharacterized protein</fullName>
    </submittedName>
</protein>
<sequence length="131" mass="13931">MALTTPPTTSDPPTVPVPPAPVPRPGYRDRLLAHYARAAEERIGRARAAALELGHTDPVPWDDIRAACTRPSRTTWKALQKLAGQARMAAVEGSLVVGFLILALLTIEVGLETTGKETQTAAVSAARRQGT</sequence>